<evidence type="ECO:0000256" key="2">
    <source>
        <dbReference type="ARBA" id="ARBA00023043"/>
    </source>
</evidence>
<dbReference type="InterPro" id="IPR036770">
    <property type="entry name" value="Ankyrin_rpt-contain_sf"/>
</dbReference>
<evidence type="ECO:0000313" key="4">
    <source>
        <dbReference type="EMBL" id="CAK9056247.1"/>
    </source>
</evidence>
<dbReference type="Pfam" id="PF12796">
    <property type="entry name" value="Ank_2"/>
    <property type="match status" value="1"/>
</dbReference>
<dbReference type="SUPFAM" id="SSF48403">
    <property type="entry name" value="Ankyrin repeat"/>
    <property type="match status" value="1"/>
</dbReference>
<proteinExistence type="predicted"/>
<dbReference type="PANTHER" id="PTHR24180:SF45">
    <property type="entry name" value="POLY [ADP-RIBOSE] POLYMERASE TANKYRASE"/>
    <property type="match status" value="1"/>
</dbReference>
<dbReference type="InterPro" id="IPR051637">
    <property type="entry name" value="Ank_repeat_dom-contain_49"/>
</dbReference>
<dbReference type="EMBL" id="CAXAMN010020557">
    <property type="protein sequence ID" value="CAK9056247.1"/>
    <property type="molecule type" value="Genomic_DNA"/>
</dbReference>
<keyword evidence="2" id="KW-0040">ANK repeat</keyword>
<dbReference type="PANTHER" id="PTHR24180">
    <property type="entry name" value="CYCLIN-DEPENDENT KINASE INHIBITOR 2C-RELATED"/>
    <property type="match status" value="1"/>
</dbReference>
<feature type="region of interest" description="Disordered" evidence="3">
    <location>
        <begin position="1"/>
        <end position="20"/>
    </location>
</feature>
<gene>
    <name evidence="4" type="ORF">CCMP2556_LOCUS27891</name>
</gene>
<protein>
    <submittedName>
        <fullName evidence="4">Uncharacterized protein</fullName>
    </submittedName>
</protein>
<evidence type="ECO:0000256" key="1">
    <source>
        <dbReference type="ARBA" id="ARBA00022737"/>
    </source>
</evidence>
<keyword evidence="1" id="KW-0677">Repeat</keyword>
<name>A0ABP0MXK1_9DINO</name>
<evidence type="ECO:0000313" key="5">
    <source>
        <dbReference type="Proteomes" id="UP001642484"/>
    </source>
</evidence>
<sequence length="632" mass="70054">MTRDRSAVKARSGPTRTPEQASALCRSSKALCRFAQQIQVIQRQISQQFYQMWVVPLEGVLDMTTLKTHEELQQDGILVPFNPKDGSAIFVSHQWAGVEHPDPHFEQFKVLQESLKNVLCGASTFHSNLSMELYMMPSEPISAKDLLARPLFIWYDYFSCPQCTSSSNDRDLAINSIPAFIEQCSFFVILCPNIRHIEKEELLNKSTWKKRGWCRLERACWEVSTHDSSRTLQISSATSLSVGATFDWVQAPVGEGEFTVESDRQRISQVLSGLVNHKLHIHLERGDLHQYRLLLNLQRVQFRHLAEPNRSFLPDFAKEEEADDDLCGVANFLYQNGFRCITERSDAGWTPICFAALDGEPRLMLKLIESHADVNASLTKPEPLLGFGVGTCCLSIAAYVKNNEALQLLISHRADLNHVDSFSATVAHWAAVGGNTEGLRILRDAGASFEGANVLGYSPFRMACSGGHVEAMKMLLAHTPLLEVDLGVHTAILHEGGYAEVLAVLLEENVDVDHQLSTSIFTGLGALLAGYSLIHRYKETTLSTYAYHHQQATPLMCSLLTGAYEATAMLMAAGARTELRNGRGKSALDLALETGAPGFILCALRGDCDACERLLSGYIEVAARHVLSTERV</sequence>
<comment type="caution">
    <text evidence="4">The sequence shown here is derived from an EMBL/GenBank/DDBJ whole genome shotgun (WGS) entry which is preliminary data.</text>
</comment>
<dbReference type="Gene3D" id="1.25.40.20">
    <property type="entry name" value="Ankyrin repeat-containing domain"/>
    <property type="match status" value="2"/>
</dbReference>
<organism evidence="4 5">
    <name type="scientific">Durusdinium trenchii</name>
    <dbReference type="NCBI Taxonomy" id="1381693"/>
    <lineage>
        <taxon>Eukaryota</taxon>
        <taxon>Sar</taxon>
        <taxon>Alveolata</taxon>
        <taxon>Dinophyceae</taxon>
        <taxon>Suessiales</taxon>
        <taxon>Symbiodiniaceae</taxon>
        <taxon>Durusdinium</taxon>
    </lineage>
</organism>
<evidence type="ECO:0000256" key="3">
    <source>
        <dbReference type="SAM" id="MobiDB-lite"/>
    </source>
</evidence>
<keyword evidence="5" id="KW-1185">Reference proteome</keyword>
<dbReference type="Proteomes" id="UP001642484">
    <property type="component" value="Unassembled WGS sequence"/>
</dbReference>
<dbReference type="SMART" id="SM00248">
    <property type="entry name" value="ANK"/>
    <property type="match status" value="6"/>
</dbReference>
<accession>A0ABP0MXK1</accession>
<reference evidence="4 5" key="1">
    <citation type="submission" date="2024-02" db="EMBL/GenBank/DDBJ databases">
        <authorList>
            <person name="Chen Y."/>
            <person name="Shah S."/>
            <person name="Dougan E. K."/>
            <person name="Thang M."/>
            <person name="Chan C."/>
        </authorList>
    </citation>
    <scope>NUCLEOTIDE SEQUENCE [LARGE SCALE GENOMIC DNA]</scope>
</reference>
<dbReference type="InterPro" id="IPR002110">
    <property type="entry name" value="Ankyrin_rpt"/>
</dbReference>